<name>A0AAV7HK38_DENCH</name>
<keyword evidence="2" id="KW-1185">Reference proteome</keyword>
<evidence type="ECO:0000313" key="1">
    <source>
        <dbReference type="EMBL" id="KAH0468579.1"/>
    </source>
</evidence>
<protein>
    <submittedName>
        <fullName evidence="1">Uncharacterized protein</fullName>
    </submittedName>
</protein>
<sequence>MSKKLAGSSPENLLSSPWKTISPLADDGIPPENWLFWISSRCRFAGSFVSQLLNGSGSVPVSWLSKTIKQVNAFPSQRCSGSSPVNILSSTSKFHSLEYFPISGGRTPSSLLLKSLMSYKFGRRPTLAGISPERLLRYKKRRVRFCSSPKGSGIDPVRLFMERSISTNPLESTVLLISPVRLFAYK</sequence>
<comment type="caution">
    <text evidence="1">The sequence shown here is derived from an EMBL/GenBank/DDBJ whole genome shotgun (WGS) entry which is preliminary data.</text>
</comment>
<dbReference type="AlphaFoldDB" id="A0AAV7HK38"/>
<gene>
    <name evidence="1" type="ORF">IEQ34_003612</name>
</gene>
<organism evidence="1 2">
    <name type="scientific">Dendrobium chrysotoxum</name>
    <name type="common">Orchid</name>
    <dbReference type="NCBI Taxonomy" id="161865"/>
    <lineage>
        <taxon>Eukaryota</taxon>
        <taxon>Viridiplantae</taxon>
        <taxon>Streptophyta</taxon>
        <taxon>Embryophyta</taxon>
        <taxon>Tracheophyta</taxon>
        <taxon>Spermatophyta</taxon>
        <taxon>Magnoliopsida</taxon>
        <taxon>Liliopsida</taxon>
        <taxon>Asparagales</taxon>
        <taxon>Orchidaceae</taxon>
        <taxon>Epidendroideae</taxon>
        <taxon>Malaxideae</taxon>
        <taxon>Dendrobiinae</taxon>
        <taxon>Dendrobium</taxon>
    </lineage>
</organism>
<reference evidence="1 2" key="1">
    <citation type="journal article" date="2021" name="Hortic Res">
        <title>Chromosome-scale assembly of the Dendrobium chrysotoxum genome enhances the understanding of orchid evolution.</title>
        <authorList>
            <person name="Zhang Y."/>
            <person name="Zhang G.Q."/>
            <person name="Zhang D."/>
            <person name="Liu X.D."/>
            <person name="Xu X.Y."/>
            <person name="Sun W.H."/>
            <person name="Yu X."/>
            <person name="Zhu X."/>
            <person name="Wang Z.W."/>
            <person name="Zhao X."/>
            <person name="Zhong W.Y."/>
            <person name="Chen H."/>
            <person name="Yin W.L."/>
            <person name="Huang T."/>
            <person name="Niu S.C."/>
            <person name="Liu Z.J."/>
        </authorList>
    </citation>
    <scope>NUCLEOTIDE SEQUENCE [LARGE SCALE GENOMIC DNA]</scope>
    <source>
        <strain evidence="1">Lindl</strain>
    </source>
</reference>
<proteinExistence type="predicted"/>
<dbReference type="Proteomes" id="UP000775213">
    <property type="component" value="Unassembled WGS sequence"/>
</dbReference>
<evidence type="ECO:0000313" key="2">
    <source>
        <dbReference type="Proteomes" id="UP000775213"/>
    </source>
</evidence>
<dbReference type="EMBL" id="JAGFBR010000004">
    <property type="protein sequence ID" value="KAH0468579.1"/>
    <property type="molecule type" value="Genomic_DNA"/>
</dbReference>
<accession>A0AAV7HK38</accession>